<proteinExistence type="predicted"/>
<dbReference type="InterPro" id="IPR029068">
    <property type="entry name" value="Glyas_Bleomycin-R_OHBP_Dase"/>
</dbReference>
<keyword evidence="2" id="KW-0456">Lyase</keyword>
<keyword evidence="2" id="KW-0223">Dioxygenase</keyword>
<dbReference type="SUPFAM" id="SSF54593">
    <property type="entry name" value="Glyoxalase/Bleomycin resistance protein/Dihydroxybiphenyl dioxygenase"/>
    <property type="match status" value="1"/>
</dbReference>
<dbReference type="CDD" id="cd06587">
    <property type="entry name" value="VOC"/>
    <property type="match status" value="1"/>
</dbReference>
<dbReference type="Gene3D" id="3.10.180.10">
    <property type="entry name" value="2,3-Dihydroxybiphenyl 1,2-Dioxygenase, domain 1"/>
    <property type="match status" value="1"/>
</dbReference>
<organism evidence="2 3">
    <name type="scientific">Lacibacter cauensis</name>
    <dbReference type="NCBI Taxonomy" id="510947"/>
    <lineage>
        <taxon>Bacteria</taxon>
        <taxon>Pseudomonadati</taxon>
        <taxon>Bacteroidota</taxon>
        <taxon>Chitinophagia</taxon>
        <taxon>Chitinophagales</taxon>
        <taxon>Chitinophagaceae</taxon>
        <taxon>Lacibacter</taxon>
    </lineage>
</organism>
<reference evidence="2 3" key="1">
    <citation type="journal article" date="2015" name="Stand. Genomic Sci.">
        <title>Genomic Encyclopedia of Bacterial and Archaeal Type Strains, Phase III: the genomes of soil and plant-associated and newly described type strains.</title>
        <authorList>
            <person name="Whitman W.B."/>
            <person name="Woyke T."/>
            <person name="Klenk H.P."/>
            <person name="Zhou Y."/>
            <person name="Lilburn T.G."/>
            <person name="Beck B.J."/>
            <person name="De Vos P."/>
            <person name="Vandamme P."/>
            <person name="Eisen J.A."/>
            <person name="Garrity G."/>
            <person name="Hugenholtz P."/>
            <person name="Kyrpides N.C."/>
        </authorList>
    </citation>
    <scope>NUCLEOTIDE SEQUENCE [LARGE SCALE GENOMIC DNA]</scope>
    <source>
        <strain evidence="2 3">CGMCC 1.7271</strain>
    </source>
</reference>
<protein>
    <submittedName>
        <fullName evidence="2">Catechol 2,3-dioxygenase-like lactoylglutathione lyase family enzyme</fullName>
    </submittedName>
</protein>
<evidence type="ECO:0000313" key="3">
    <source>
        <dbReference type="Proteomes" id="UP000316167"/>
    </source>
</evidence>
<gene>
    <name evidence="2" type="ORF">IQ13_0660</name>
</gene>
<dbReference type="InterPro" id="IPR004360">
    <property type="entry name" value="Glyas_Fos-R_dOase_dom"/>
</dbReference>
<evidence type="ECO:0000259" key="1">
    <source>
        <dbReference type="Pfam" id="PF00903"/>
    </source>
</evidence>
<name>A0A562SW28_9BACT</name>
<feature type="domain" description="Glyoxalase/fosfomycin resistance/dioxygenase" evidence="1">
    <location>
        <begin position="9"/>
        <end position="125"/>
    </location>
</feature>
<dbReference type="RefSeq" id="WP_144884443.1">
    <property type="nucleotide sequence ID" value="NZ_VLLE01000002.1"/>
</dbReference>
<accession>A0A562SW28</accession>
<sequence>MIKGLYETHVYVKDLARSIVFYQQLPGLQLCHYEKERKIAFFWIGAPQKFMLGLWEKPEAEFSPRHFAFACDKNWILHESVSFLHANNIRCYNFLNDGTERPMVFCWMPAVAIYFDDPDGNVLEFISILEGEARPEAGVLPYDEWLRMGDKA</sequence>
<dbReference type="Pfam" id="PF00903">
    <property type="entry name" value="Glyoxalase"/>
    <property type="match status" value="1"/>
</dbReference>
<dbReference type="GO" id="GO:0016829">
    <property type="term" value="F:lyase activity"/>
    <property type="evidence" value="ECO:0007669"/>
    <property type="project" value="UniProtKB-KW"/>
</dbReference>
<dbReference type="Proteomes" id="UP000316167">
    <property type="component" value="Unassembled WGS sequence"/>
</dbReference>
<comment type="caution">
    <text evidence="2">The sequence shown here is derived from an EMBL/GenBank/DDBJ whole genome shotgun (WGS) entry which is preliminary data.</text>
</comment>
<dbReference type="AlphaFoldDB" id="A0A562SW28"/>
<dbReference type="OrthoDB" id="375220at2"/>
<evidence type="ECO:0000313" key="2">
    <source>
        <dbReference type="EMBL" id="TWI85497.1"/>
    </source>
</evidence>
<keyword evidence="2" id="KW-0560">Oxidoreductase</keyword>
<dbReference type="EMBL" id="VLLE01000002">
    <property type="protein sequence ID" value="TWI85497.1"/>
    <property type="molecule type" value="Genomic_DNA"/>
</dbReference>
<dbReference type="GO" id="GO:0051213">
    <property type="term" value="F:dioxygenase activity"/>
    <property type="evidence" value="ECO:0007669"/>
    <property type="project" value="UniProtKB-KW"/>
</dbReference>
<keyword evidence="3" id="KW-1185">Reference proteome</keyword>